<evidence type="ECO:0000313" key="2">
    <source>
        <dbReference type="Proteomes" id="UP001596175"/>
    </source>
</evidence>
<organism evidence="1 2">
    <name type="scientific">Actinomycetospora rhizophila</name>
    <dbReference type="NCBI Taxonomy" id="1416876"/>
    <lineage>
        <taxon>Bacteria</taxon>
        <taxon>Bacillati</taxon>
        <taxon>Actinomycetota</taxon>
        <taxon>Actinomycetes</taxon>
        <taxon>Pseudonocardiales</taxon>
        <taxon>Pseudonocardiaceae</taxon>
        <taxon>Actinomycetospora</taxon>
    </lineage>
</organism>
<name>A0ABV9ZRZ6_9PSEU</name>
<sequence>MGPPETTTEIPVGPETVWAVLQDGWLYPLWVVGATHMRDVDDDWPAVGSRLHHSVGPWPLQLGDSTEVLDVDPGRMLSLHARAWPFGTARVVITLEPTARGCRVRLAEEADRGLGWLVPTVVQAPLIETRNTEALRRLTDIATGRADGGGC</sequence>
<dbReference type="Gene3D" id="3.30.530.20">
    <property type="match status" value="1"/>
</dbReference>
<evidence type="ECO:0000313" key="1">
    <source>
        <dbReference type="EMBL" id="MFC5142993.1"/>
    </source>
</evidence>
<gene>
    <name evidence="1" type="ORF">ACFPK1_32555</name>
</gene>
<dbReference type="InterPro" id="IPR019587">
    <property type="entry name" value="Polyketide_cyclase/dehydratase"/>
</dbReference>
<reference evidence="2" key="1">
    <citation type="journal article" date="2019" name="Int. J. Syst. Evol. Microbiol.">
        <title>The Global Catalogue of Microorganisms (GCM) 10K type strain sequencing project: providing services to taxonomists for standard genome sequencing and annotation.</title>
        <authorList>
            <consortium name="The Broad Institute Genomics Platform"/>
            <consortium name="The Broad Institute Genome Sequencing Center for Infectious Disease"/>
            <person name="Wu L."/>
            <person name="Ma J."/>
        </authorList>
    </citation>
    <scope>NUCLEOTIDE SEQUENCE [LARGE SCALE GENOMIC DNA]</scope>
    <source>
        <strain evidence="2">XZYJ18</strain>
    </source>
</reference>
<dbReference type="SUPFAM" id="SSF55961">
    <property type="entry name" value="Bet v1-like"/>
    <property type="match status" value="1"/>
</dbReference>
<proteinExistence type="predicted"/>
<dbReference type="CDD" id="cd07812">
    <property type="entry name" value="SRPBCC"/>
    <property type="match status" value="1"/>
</dbReference>
<accession>A0ABV9ZRZ6</accession>
<dbReference type="Pfam" id="PF10604">
    <property type="entry name" value="Polyketide_cyc2"/>
    <property type="match status" value="1"/>
</dbReference>
<dbReference type="EMBL" id="JBHSKG010000032">
    <property type="protein sequence ID" value="MFC5142993.1"/>
    <property type="molecule type" value="Genomic_DNA"/>
</dbReference>
<keyword evidence="2" id="KW-1185">Reference proteome</keyword>
<dbReference type="Proteomes" id="UP001596175">
    <property type="component" value="Unassembled WGS sequence"/>
</dbReference>
<dbReference type="InterPro" id="IPR023393">
    <property type="entry name" value="START-like_dom_sf"/>
</dbReference>
<protein>
    <submittedName>
        <fullName evidence="1">SRPBCC family protein</fullName>
    </submittedName>
</protein>
<comment type="caution">
    <text evidence="1">The sequence shown here is derived from an EMBL/GenBank/DDBJ whole genome shotgun (WGS) entry which is preliminary data.</text>
</comment>
<dbReference type="RefSeq" id="WP_378025079.1">
    <property type="nucleotide sequence ID" value="NZ_JBHSKG010000032.1"/>
</dbReference>